<dbReference type="GO" id="GO:0031380">
    <property type="term" value="C:nuclear RNA-directed RNA polymerase complex"/>
    <property type="evidence" value="ECO:0007669"/>
    <property type="project" value="TreeGrafter"/>
</dbReference>
<dbReference type="Proteomes" id="UP001271007">
    <property type="component" value="Unassembled WGS sequence"/>
</dbReference>
<feature type="domain" description="RdRP-like PH" evidence="3">
    <location>
        <begin position="131"/>
        <end position="309"/>
    </location>
</feature>
<sequence>MDVFARNLPVEATTKQVKAFFRAHFGEFRINDDFHVEKMRDKPLAVVTILDISKAQRFLALYGVPPNAPRHVTAVRRLRWGDRTIYCSVSRTAPDFLAVQTLAHEASHRAQTSSEMVVPASVASQNSKITRFAITGVSCGVWDYNNSQLVFVHHWSEARQGTVSFGLTGAAIVLGGVNSRQTRIDLDYHSSNNVVVSGSYNDPAITFSLKFPPRFFEIKPKYFGDTEMDALSHSLAAVLMGPQSGKKNDVIKNRLPSINSDHAKVAGVCFVYRVTLAQYTTLSTVNSLLARTAKSPPRVTMTTRVLAPHESMYHTIARLNHDLTDAGRYGQYPYTLRYQVDRLARNGVLPPQKVRLLLPKIARVHNDYGLDAALSALGRFFRQVLYAGPNTDSEELSISTLENMLEDLAAKYDHYKHSPENPYELVKRHQHINLIHKITITPAATYLEGVEPEPTNRVLRRYPNHSDHFIRVVFQDEDGGSVRYDPRASQDAIFHERFKGVLDSNILIAGQAYSFLGFSHSSLRSQSCWFMSPMYIDGTLRLPEHILRELGEFETIRIPAKCAARIGQNFTDTNATIDIHQNHVHSLELVTRNGYDFGDGVGTISMDMLRRVWRVYGTRRAIKPTALQIRFQGYKGMVSLDNRLRGEKLMLRSNMKKFDTSAGAWNLEICGAGFKPLPLVLNRQLIKLLEDLGVEESVLHDVQKQATDRLRFVATSNPTNAANYLQEQDSPKSTQMPTLIRLLNLIGLDYRQDDFLIPVSPGHTLYGIMDETGFLQAGEVYVVTECGPEGGRRVLIQHRIAVTRSPALHPGDIQLVNAVDVPVSSPLKELSNVIVFSQHGRRDLPSQLSGGDLDGDQFHIITHHGLIPPTTEEAAEYPRLSAVELDRAVTRKDMSDFFVKFMESDVLGMICNTHLQLADQHERGTFSDNCITLAGMASTAVDSSKTGIFVNTKAIPRYPKYRPDFMAPSPRVVVSDGGYLDFEEEDVEDDPAFEDLDAKKKPFRYYQSPHVLGQLYRAIDEQQFLAKMHGDRQSIMASGQINLMSRLLQYMERMASQYGILFTHHTDLARDIRAGYEEGLAEILYIYAPTPNMPVSEHEAFAGTILGRKGGAQNKSLRELGKTMRERFQAIVEYAIMRMTKGDEQMHGVTDLNLLYNDGVDREVEALPRAMACLQVAVEKGGLVDRELGELQSFKYIAAAVCLREFERYRITTLGSYALPPV</sequence>
<dbReference type="Pfam" id="PF25358">
    <property type="entry name" value="PH_fung_RdRP"/>
    <property type="match status" value="1"/>
</dbReference>
<evidence type="ECO:0000256" key="1">
    <source>
        <dbReference type="RuleBase" id="RU363098"/>
    </source>
</evidence>
<evidence type="ECO:0000313" key="4">
    <source>
        <dbReference type="EMBL" id="KAK3052882.1"/>
    </source>
</evidence>
<feature type="domain" description="RDRP core" evidence="2">
    <location>
        <begin position="440"/>
        <end position="1019"/>
    </location>
</feature>
<evidence type="ECO:0000259" key="3">
    <source>
        <dbReference type="Pfam" id="PF25358"/>
    </source>
</evidence>
<dbReference type="AlphaFoldDB" id="A0AAJ0G859"/>
<dbReference type="GO" id="GO:0003968">
    <property type="term" value="F:RNA-directed RNA polymerase activity"/>
    <property type="evidence" value="ECO:0007669"/>
    <property type="project" value="UniProtKB-KW"/>
</dbReference>
<comment type="catalytic activity">
    <reaction evidence="1">
        <text>RNA(n) + a ribonucleoside 5'-triphosphate = RNA(n+1) + diphosphate</text>
        <dbReference type="Rhea" id="RHEA:21248"/>
        <dbReference type="Rhea" id="RHEA-COMP:14527"/>
        <dbReference type="Rhea" id="RHEA-COMP:17342"/>
        <dbReference type="ChEBI" id="CHEBI:33019"/>
        <dbReference type="ChEBI" id="CHEBI:61557"/>
        <dbReference type="ChEBI" id="CHEBI:140395"/>
        <dbReference type="EC" id="2.7.7.48"/>
    </reaction>
</comment>
<evidence type="ECO:0000313" key="5">
    <source>
        <dbReference type="Proteomes" id="UP001271007"/>
    </source>
</evidence>
<dbReference type="InterPro" id="IPR057596">
    <property type="entry name" value="RDRP_core"/>
</dbReference>
<dbReference type="EMBL" id="JAWDJX010000018">
    <property type="protein sequence ID" value="KAK3052882.1"/>
    <property type="molecule type" value="Genomic_DNA"/>
</dbReference>
<dbReference type="InterPro" id="IPR057503">
    <property type="entry name" value="PH_RdRP"/>
</dbReference>
<protein>
    <recommendedName>
        <fullName evidence="1">RNA-dependent RNA polymerase</fullName>
        <ecNumber evidence="1">2.7.7.48</ecNumber>
    </recommendedName>
</protein>
<evidence type="ECO:0000259" key="2">
    <source>
        <dbReference type="Pfam" id="PF05183"/>
    </source>
</evidence>
<keyword evidence="1" id="KW-0548">Nucleotidyltransferase</keyword>
<reference evidence="4" key="1">
    <citation type="submission" date="2023-04" db="EMBL/GenBank/DDBJ databases">
        <title>Black Yeasts Isolated from many extreme environments.</title>
        <authorList>
            <person name="Coleine C."/>
            <person name="Stajich J.E."/>
            <person name="Selbmann L."/>
        </authorList>
    </citation>
    <scope>NUCLEOTIDE SEQUENCE</scope>
    <source>
        <strain evidence="4">CCFEE 5312</strain>
    </source>
</reference>
<comment type="similarity">
    <text evidence="1">Belongs to the RdRP family.</text>
</comment>
<organism evidence="4 5">
    <name type="scientific">Extremus antarcticus</name>
    <dbReference type="NCBI Taxonomy" id="702011"/>
    <lineage>
        <taxon>Eukaryota</taxon>
        <taxon>Fungi</taxon>
        <taxon>Dikarya</taxon>
        <taxon>Ascomycota</taxon>
        <taxon>Pezizomycotina</taxon>
        <taxon>Dothideomycetes</taxon>
        <taxon>Dothideomycetidae</taxon>
        <taxon>Mycosphaerellales</taxon>
        <taxon>Extremaceae</taxon>
        <taxon>Extremus</taxon>
    </lineage>
</organism>
<comment type="caution">
    <text evidence="4">The sequence shown here is derived from an EMBL/GenBank/DDBJ whole genome shotgun (WGS) entry which is preliminary data.</text>
</comment>
<gene>
    <name evidence="4" type="ORF">LTR09_005946</name>
</gene>
<dbReference type="EC" id="2.7.7.48" evidence="1"/>
<keyword evidence="1" id="KW-0808">Transferase</keyword>
<dbReference type="PANTHER" id="PTHR23079">
    <property type="entry name" value="RNA-DEPENDENT RNA POLYMERASE"/>
    <property type="match status" value="1"/>
</dbReference>
<keyword evidence="5" id="KW-1185">Reference proteome</keyword>
<keyword evidence="1" id="KW-0696">RNA-directed RNA polymerase</keyword>
<dbReference type="InterPro" id="IPR007855">
    <property type="entry name" value="RDRP"/>
</dbReference>
<proteinExistence type="inferred from homology"/>
<name>A0AAJ0G859_9PEZI</name>
<accession>A0AAJ0G859</accession>
<dbReference type="PANTHER" id="PTHR23079:SF17">
    <property type="entry name" value="RNA-DEPENDENT RNA POLYMERASE"/>
    <property type="match status" value="1"/>
</dbReference>
<dbReference type="GO" id="GO:0030422">
    <property type="term" value="P:siRNA processing"/>
    <property type="evidence" value="ECO:0007669"/>
    <property type="project" value="TreeGrafter"/>
</dbReference>
<dbReference type="GO" id="GO:0003723">
    <property type="term" value="F:RNA binding"/>
    <property type="evidence" value="ECO:0007669"/>
    <property type="project" value="UniProtKB-KW"/>
</dbReference>
<keyword evidence="1" id="KW-0694">RNA-binding</keyword>
<dbReference type="Pfam" id="PF05183">
    <property type="entry name" value="RdRP"/>
    <property type="match status" value="1"/>
</dbReference>